<keyword evidence="3" id="KW-1185">Reference proteome</keyword>
<name>A0ABW9JNP4_9SPHI</name>
<protein>
    <recommendedName>
        <fullName evidence="4">Lipoprotein</fullName>
    </recommendedName>
</protein>
<gene>
    <name evidence="2" type="ORF">E5L68_019255</name>
</gene>
<reference evidence="2 3" key="1">
    <citation type="submission" date="2024-12" db="EMBL/GenBank/DDBJ databases">
        <authorList>
            <person name="Hu S."/>
        </authorList>
    </citation>
    <scope>NUCLEOTIDE SEQUENCE [LARGE SCALE GENOMIC DNA]</scope>
    <source>
        <strain evidence="2 3">P-25</strain>
    </source>
</reference>
<comment type="caution">
    <text evidence="2">The sequence shown here is derived from an EMBL/GenBank/DDBJ whole genome shotgun (WGS) entry which is preliminary data.</text>
</comment>
<organism evidence="2 3">
    <name type="scientific">Pedobacter helvus</name>
    <dbReference type="NCBI Taxonomy" id="2563444"/>
    <lineage>
        <taxon>Bacteria</taxon>
        <taxon>Pseudomonadati</taxon>
        <taxon>Bacteroidota</taxon>
        <taxon>Sphingobacteriia</taxon>
        <taxon>Sphingobacteriales</taxon>
        <taxon>Sphingobacteriaceae</taxon>
        <taxon>Pedobacter</taxon>
    </lineage>
</organism>
<evidence type="ECO:0000256" key="1">
    <source>
        <dbReference type="SAM" id="SignalP"/>
    </source>
</evidence>
<feature type="chain" id="PRO_5046363687" description="Lipoprotein" evidence="1">
    <location>
        <begin position="21"/>
        <end position="146"/>
    </location>
</feature>
<dbReference type="PROSITE" id="PS51257">
    <property type="entry name" value="PROKAR_LIPOPROTEIN"/>
    <property type="match status" value="1"/>
</dbReference>
<feature type="signal peptide" evidence="1">
    <location>
        <begin position="1"/>
        <end position="20"/>
    </location>
</feature>
<accession>A0ABW9JNP4</accession>
<dbReference type="Proteomes" id="UP001517367">
    <property type="component" value="Unassembled WGS sequence"/>
</dbReference>
<evidence type="ECO:0008006" key="4">
    <source>
        <dbReference type="Google" id="ProtNLM"/>
    </source>
</evidence>
<evidence type="ECO:0000313" key="2">
    <source>
        <dbReference type="EMBL" id="MFN0293526.1"/>
    </source>
</evidence>
<keyword evidence="1" id="KW-0732">Signal</keyword>
<sequence length="146" mass="16136">MKYILIIPLLVLSFTGCCQNKQTKKTAMKNTTTAVTCTDGCGDSCGSEKTLSCKLTSPEMQQRKATVIASLKKQIIEKKELSNGYSYKFKGTDSIVDELADFVKTERLCCDFFDFELKVAGNASSAWLTITGPNGVKDFIKTELEF</sequence>
<evidence type="ECO:0000313" key="3">
    <source>
        <dbReference type="Proteomes" id="UP001517367"/>
    </source>
</evidence>
<dbReference type="RefSeq" id="WP_138729193.1">
    <property type="nucleotide sequence ID" value="NZ_SRMP02000050.1"/>
</dbReference>
<proteinExistence type="predicted"/>
<dbReference type="EMBL" id="SRMP02000050">
    <property type="protein sequence ID" value="MFN0293526.1"/>
    <property type="molecule type" value="Genomic_DNA"/>
</dbReference>